<name>A0A655CE82_SALET</name>
<reference evidence="1 2" key="1">
    <citation type="submission" date="2015-03" db="EMBL/GenBank/DDBJ databases">
        <authorList>
            <consortium name="Pathogen Informatics"/>
        </authorList>
    </citation>
    <scope>NUCLEOTIDE SEQUENCE [LARGE SCALE GENOMIC DNA]</scope>
    <source>
        <strain evidence="1 2">A1104</strain>
    </source>
</reference>
<protein>
    <submittedName>
        <fullName evidence="1">Ribokinase</fullName>
        <ecNumber evidence="1">2.7.1.15</ecNumber>
    </submittedName>
</protein>
<evidence type="ECO:0000313" key="2">
    <source>
        <dbReference type="Proteomes" id="UP000041314"/>
    </source>
</evidence>
<dbReference type="EMBL" id="CQPA01000011">
    <property type="protein sequence ID" value="CNU08991.1"/>
    <property type="molecule type" value="Genomic_DNA"/>
</dbReference>
<evidence type="ECO:0000313" key="1">
    <source>
        <dbReference type="EMBL" id="CNU08991.1"/>
    </source>
</evidence>
<keyword evidence="1" id="KW-0418">Kinase</keyword>
<dbReference type="GO" id="GO:0004747">
    <property type="term" value="F:ribokinase activity"/>
    <property type="evidence" value="ECO:0007669"/>
    <property type="project" value="UniProtKB-EC"/>
</dbReference>
<accession>A0A655CE82</accession>
<sequence>MKKAVLFAAFSVTGKGTQSSYPSIEQFNEYLSLNE</sequence>
<organism evidence="1 2">
    <name type="scientific">Salmonella enterica subsp. enterica serovar Bovismorbificans</name>
    <dbReference type="NCBI Taxonomy" id="58097"/>
    <lineage>
        <taxon>Bacteria</taxon>
        <taxon>Pseudomonadati</taxon>
        <taxon>Pseudomonadota</taxon>
        <taxon>Gammaproteobacteria</taxon>
        <taxon>Enterobacterales</taxon>
        <taxon>Enterobacteriaceae</taxon>
        <taxon>Salmonella</taxon>
    </lineage>
</organism>
<proteinExistence type="predicted"/>
<dbReference type="EC" id="2.7.1.15" evidence="1"/>
<dbReference type="Proteomes" id="UP000041314">
    <property type="component" value="Unassembled WGS sequence"/>
</dbReference>
<gene>
    <name evidence="1" type="primary">rbsK_5</name>
    <name evidence="1" type="ORF">ERS008198_01876</name>
</gene>
<dbReference type="AlphaFoldDB" id="A0A655CE82"/>
<keyword evidence="1" id="KW-0808">Transferase</keyword>